<feature type="compositionally biased region" description="Low complexity" evidence="9">
    <location>
        <begin position="125"/>
        <end position="162"/>
    </location>
</feature>
<keyword evidence="8" id="KW-0449">Lipoprotein</keyword>
<keyword evidence="3" id="KW-1003">Cell membrane</keyword>
<evidence type="ECO:0000256" key="2">
    <source>
        <dbReference type="ARBA" id="ARBA00009748"/>
    </source>
</evidence>
<dbReference type="InterPro" id="IPR036312">
    <property type="entry name" value="Bifun_inhib/LTP/seed_sf"/>
</dbReference>
<dbReference type="Proteomes" id="UP000187406">
    <property type="component" value="Unassembled WGS sequence"/>
</dbReference>
<evidence type="ECO:0000313" key="12">
    <source>
        <dbReference type="EMBL" id="GAV86254.1"/>
    </source>
</evidence>
<dbReference type="CDD" id="cd00010">
    <property type="entry name" value="AAI_LTSS"/>
    <property type="match status" value="1"/>
</dbReference>
<evidence type="ECO:0000256" key="3">
    <source>
        <dbReference type="ARBA" id="ARBA00022475"/>
    </source>
</evidence>
<feature type="domain" description="Bifunctional inhibitor/plant lipid transfer protein/seed storage helical" evidence="11">
    <location>
        <begin position="26"/>
        <end position="103"/>
    </location>
</feature>
<dbReference type="GO" id="GO:0098552">
    <property type="term" value="C:side of membrane"/>
    <property type="evidence" value="ECO:0007669"/>
    <property type="project" value="UniProtKB-KW"/>
</dbReference>
<keyword evidence="7" id="KW-0325">Glycoprotein</keyword>
<dbReference type="AlphaFoldDB" id="A0A1Q3D1E1"/>
<evidence type="ECO:0000256" key="5">
    <source>
        <dbReference type="ARBA" id="ARBA00022729"/>
    </source>
</evidence>
<feature type="region of interest" description="Disordered" evidence="9">
    <location>
        <begin position="117"/>
        <end position="166"/>
    </location>
</feature>
<feature type="chain" id="PRO_5010177180" evidence="10">
    <location>
        <begin position="18"/>
        <end position="191"/>
    </location>
</feature>
<accession>A0A1Q3D1E1</accession>
<protein>
    <submittedName>
        <fullName evidence="12">LTP_2 domain-containing protein</fullName>
    </submittedName>
</protein>
<keyword evidence="4" id="KW-0336">GPI-anchor</keyword>
<evidence type="ECO:0000256" key="4">
    <source>
        <dbReference type="ARBA" id="ARBA00022622"/>
    </source>
</evidence>
<dbReference type="InterPro" id="IPR043325">
    <property type="entry name" value="LTSS"/>
</dbReference>
<evidence type="ECO:0000313" key="13">
    <source>
        <dbReference type="Proteomes" id="UP000187406"/>
    </source>
</evidence>
<comment type="similarity">
    <text evidence="2">Belongs to the plant LTP family.</text>
</comment>
<dbReference type="Pfam" id="PF14368">
    <property type="entry name" value="LTP_2"/>
    <property type="match status" value="1"/>
</dbReference>
<comment type="subcellular location">
    <subcellularLocation>
        <location evidence="1">Cell membrane</location>
        <topology evidence="1">Lipid-anchor</topology>
        <topology evidence="1">GPI-anchor</topology>
    </subcellularLocation>
</comment>
<reference evidence="13" key="1">
    <citation type="submission" date="2016-04" db="EMBL/GenBank/DDBJ databases">
        <title>Cephalotus genome sequencing.</title>
        <authorList>
            <person name="Fukushima K."/>
            <person name="Hasebe M."/>
            <person name="Fang X."/>
        </authorList>
    </citation>
    <scope>NUCLEOTIDE SEQUENCE [LARGE SCALE GENOMIC DNA]</scope>
    <source>
        <strain evidence="13">cv. St1</strain>
    </source>
</reference>
<evidence type="ECO:0000259" key="11">
    <source>
        <dbReference type="SMART" id="SM00499"/>
    </source>
</evidence>
<dbReference type="SMART" id="SM00499">
    <property type="entry name" value="AAI"/>
    <property type="match status" value="1"/>
</dbReference>
<evidence type="ECO:0000256" key="10">
    <source>
        <dbReference type="SAM" id="SignalP"/>
    </source>
</evidence>
<organism evidence="12 13">
    <name type="scientific">Cephalotus follicularis</name>
    <name type="common">Albany pitcher plant</name>
    <dbReference type="NCBI Taxonomy" id="3775"/>
    <lineage>
        <taxon>Eukaryota</taxon>
        <taxon>Viridiplantae</taxon>
        <taxon>Streptophyta</taxon>
        <taxon>Embryophyta</taxon>
        <taxon>Tracheophyta</taxon>
        <taxon>Spermatophyta</taxon>
        <taxon>Magnoliopsida</taxon>
        <taxon>eudicotyledons</taxon>
        <taxon>Gunneridae</taxon>
        <taxon>Pentapetalae</taxon>
        <taxon>rosids</taxon>
        <taxon>fabids</taxon>
        <taxon>Oxalidales</taxon>
        <taxon>Cephalotaceae</taxon>
        <taxon>Cephalotus</taxon>
    </lineage>
</organism>
<feature type="signal peptide" evidence="10">
    <location>
        <begin position="1"/>
        <end position="17"/>
    </location>
</feature>
<dbReference type="Gene3D" id="1.10.110.10">
    <property type="entry name" value="Plant lipid-transfer and hydrophobic proteins"/>
    <property type="match status" value="1"/>
</dbReference>
<sequence>MIMFCVVMASLAITTMATLEDDEKECTELLTSLASCIPYVSGTAKKPTPECCQNAQNVKAKKPKCLCILIKESTDPSMGLPVNTTLALQMSSACNMDAKVANCPTLLKLSPDSPDAKIFKDADSDSSTTSTTNATPTPASNSSETSAPSSSTSGPSSDSKATTSNNDGLKVKFVESATLLLVMASFLLMFL</sequence>
<evidence type="ECO:0000256" key="8">
    <source>
        <dbReference type="ARBA" id="ARBA00023288"/>
    </source>
</evidence>
<evidence type="ECO:0000256" key="7">
    <source>
        <dbReference type="ARBA" id="ARBA00023180"/>
    </source>
</evidence>
<keyword evidence="13" id="KW-1185">Reference proteome</keyword>
<evidence type="ECO:0000256" key="9">
    <source>
        <dbReference type="SAM" id="MobiDB-lite"/>
    </source>
</evidence>
<dbReference type="InterPro" id="IPR016140">
    <property type="entry name" value="Bifunc_inhib/LTP/seed_store"/>
</dbReference>
<keyword evidence="6" id="KW-1015">Disulfide bond</keyword>
<dbReference type="InParanoid" id="A0A1Q3D1E1"/>
<dbReference type="OrthoDB" id="779300at2759"/>
<gene>
    <name evidence="12" type="ORF">CFOL_v3_29687</name>
</gene>
<dbReference type="PANTHER" id="PTHR33044">
    <property type="entry name" value="BIFUNCTIONAL INHIBITOR/LIPID-TRANSFER PROTEIN/SEED STORAGE 2S ALBUMIN SUPERFAMILY PROTEIN-RELATED"/>
    <property type="match status" value="1"/>
</dbReference>
<dbReference type="STRING" id="3775.A0A1Q3D1E1"/>
<keyword evidence="4" id="KW-0472">Membrane</keyword>
<dbReference type="GO" id="GO:0005886">
    <property type="term" value="C:plasma membrane"/>
    <property type="evidence" value="ECO:0007669"/>
    <property type="project" value="UniProtKB-SubCell"/>
</dbReference>
<name>A0A1Q3D1E1_CEPFO</name>
<evidence type="ECO:0000256" key="1">
    <source>
        <dbReference type="ARBA" id="ARBA00004609"/>
    </source>
</evidence>
<evidence type="ECO:0000256" key="6">
    <source>
        <dbReference type="ARBA" id="ARBA00023157"/>
    </source>
</evidence>
<keyword evidence="5 10" id="KW-0732">Signal</keyword>
<dbReference type="SUPFAM" id="SSF47699">
    <property type="entry name" value="Bifunctional inhibitor/lipid-transfer protein/seed storage 2S albumin"/>
    <property type="match status" value="1"/>
</dbReference>
<proteinExistence type="inferred from homology"/>
<comment type="caution">
    <text evidence="12">The sequence shown here is derived from an EMBL/GenBank/DDBJ whole genome shotgun (WGS) entry which is preliminary data.</text>
</comment>
<dbReference type="EMBL" id="BDDD01003838">
    <property type="protein sequence ID" value="GAV86254.1"/>
    <property type="molecule type" value="Genomic_DNA"/>
</dbReference>